<feature type="transmembrane region" description="Helical" evidence="6">
    <location>
        <begin position="121"/>
        <end position="142"/>
    </location>
</feature>
<evidence type="ECO:0000256" key="5">
    <source>
        <dbReference type="ARBA" id="ARBA00023136"/>
    </source>
</evidence>
<proteinExistence type="evidence at transcript level"/>
<organism evidence="8">
    <name type="scientific">Hirondellea gigas</name>
    <dbReference type="NCBI Taxonomy" id="1518452"/>
    <lineage>
        <taxon>Eukaryota</taxon>
        <taxon>Metazoa</taxon>
        <taxon>Ecdysozoa</taxon>
        <taxon>Arthropoda</taxon>
        <taxon>Crustacea</taxon>
        <taxon>Multicrustacea</taxon>
        <taxon>Malacostraca</taxon>
        <taxon>Eumalacostraca</taxon>
        <taxon>Peracarida</taxon>
        <taxon>Amphipoda</taxon>
        <taxon>Amphilochidea</taxon>
        <taxon>Lysianassida</taxon>
        <taxon>Lysianassidira</taxon>
        <taxon>Lysianassoidea</taxon>
        <taxon>Lysianassidae</taxon>
        <taxon>Hirondellea</taxon>
    </lineage>
</organism>
<evidence type="ECO:0000256" key="3">
    <source>
        <dbReference type="ARBA" id="ARBA00022692"/>
    </source>
</evidence>
<evidence type="ECO:0000259" key="7">
    <source>
        <dbReference type="Pfam" id="PF04893"/>
    </source>
</evidence>
<evidence type="ECO:0000256" key="2">
    <source>
        <dbReference type="ARBA" id="ARBA00010596"/>
    </source>
</evidence>
<feature type="transmembrane region" description="Helical" evidence="6">
    <location>
        <begin position="215"/>
        <end position="232"/>
    </location>
</feature>
<dbReference type="GO" id="GO:0006888">
    <property type="term" value="P:endoplasmic reticulum to Golgi vesicle-mediated transport"/>
    <property type="evidence" value="ECO:0007669"/>
    <property type="project" value="InterPro"/>
</dbReference>
<reference evidence="8" key="1">
    <citation type="journal article" date="2018" name="Biosci. Biotechnol. Biochem.">
        <title>Polysaccharide hydrolase of the hadal zone amphipods Hirondellea gigas.</title>
        <authorList>
            <person name="Kobayashi H."/>
            <person name="Nagahama T."/>
            <person name="Arai W."/>
            <person name="Sasagawa Y."/>
            <person name="Umeda M."/>
            <person name="Hayashi T."/>
            <person name="Nikaido I."/>
            <person name="Watanabe H."/>
            <person name="Oguri K."/>
            <person name="Kitazato H."/>
            <person name="Fujioka K."/>
            <person name="Kido Y."/>
            <person name="Takami H."/>
        </authorList>
    </citation>
    <scope>NUCLEOTIDE SEQUENCE</scope>
    <source>
        <tissue evidence="8">Whole body</tissue>
    </source>
</reference>
<sequence>MADVDSTRIDVGEAQFVESTSSNYGDVSGQMAVTGAVGAAKASEYNTLDEPIKDTVMRDLRAVGLKFYQVLYPKEKKSILKEWDLWGPLILCTFLAMMLQGEEHSYVLPDGNELHDGGPQFAEVFIIVWAGAAVVTLNSKLLGGTISFFQSVCVLGYCLLPGCISLIMCRLLLFFPPTIMMFVTRFIFGCVGFVWATFAAMMFLGDSQPKGRKALAVYPIFLFYLVISWLIISHSNV</sequence>
<keyword evidence="4 6" id="KW-1133">Transmembrane helix</keyword>
<protein>
    <recommendedName>
        <fullName evidence="6">Protein YIPF</fullName>
    </recommendedName>
</protein>
<comment type="subcellular location">
    <subcellularLocation>
        <location evidence="6">Golgi apparatus membrane</location>
        <topology evidence="6">Multi-pass membrane protein</topology>
    </subcellularLocation>
    <subcellularLocation>
        <location evidence="1">Membrane</location>
        <topology evidence="1">Multi-pass membrane protein</topology>
    </subcellularLocation>
</comment>
<feature type="transmembrane region" description="Helical" evidence="6">
    <location>
        <begin position="154"/>
        <end position="173"/>
    </location>
</feature>
<name>A0A2P2I5X6_9CRUS</name>
<dbReference type="InterPro" id="IPR045231">
    <property type="entry name" value="Yip1/4-like"/>
</dbReference>
<dbReference type="GO" id="GO:0000139">
    <property type="term" value="C:Golgi membrane"/>
    <property type="evidence" value="ECO:0007669"/>
    <property type="project" value="UniProtKB-SubCell"/>
</dbReference>
<accession>A0A2P2I5X6</accession>
<keyword evidence="3 6" id="KW-0812">Transmembrane</keyword>
<dbReference type="PANTHER" id="PTHR21236">
    <property type="entry name" value="GOLGI MEMBRANE PROTEIN YIP1"/>
    <property type="match status" value="1"/>
</dbReference>
<dbReference type="Pfam" id="PF04893">
    <property type="entry name" value="Yip1"/>
    <property type="match status" value="1"/>
</dbReference>
<evidence type="ECO:0000256" key="6">
    <source>
        <dbReference type="RuleBase" id="RU361264"/>
    </source>
</evidence>
<evidence type="ECO:0000256" key="4">
    <source>
        <dbReference type="ARBA" id="ARBA00022989"/>
    </source>
</evidence>
<comment type="similarity">
    <text evidence="2 6">Belongs to the YIP1 family.</text>
</comment>
<dbReference type="EMBL" id="IACF01003825">
    <property type="protein sequence ID" value="LAB69433.1"/>
    <property type="molecule type" value="mRNA"/>
</dbReference>
<dbReference type="PANTHER" id="PTHR21236:SF1">
    <property type="entry name" value="PROTEIN YIPF6"/>
    <property type="match status" value="1"/>
</dbReference>
<feature type="domain" description="Yip1" evidence="7">
    <location>
        <begin position="78"/>
        <end position="230"/>
    </location>
</feature>
<keyword evidence="5 6" id="KW-0472">Membrane</keyword>
<comment type="caution">
    <text evidence="6">Lacks conserved residue(s) required for the propagation of feature annotation.</text>
</comment>
<feature type="transmembrane region" description="Helical" evidence="6">
    <location>
        <begin position="179"/>
        <end position="203"/>
    </location>
</feature>
<evidence type="ECO:0000313" key="8">
    <source>
        <dbReference type="EMBL" id="LAB69433.1"/>
    </source>
</evidence>
<dbReference type="AlphaFoldDB" id="A0A2P2I5X6"/>
<evidence type="ECO:0000256" key="1">
    <source>
        <dbReference type="ARBA" id="ARBA00004141"/>
    </source>
</evidence>
<dbReference type="GO" id="GO:0005802">
    <property type="term" value="C:trans-Golgi network"/>
    <property type="evidence" value="ECO:0007669"/>
    <property type="project" value="TreeGrafter"/>
</dbReference>
<dbReference type="InterPro" id="IPR006977">
    <property type="entry name" value="Yip1_dom"/>
</dbReference>